<dbReference type="EMBL" id="CP046401">
    <property type="protein sequence ID" value="QGY46515.1"/>
    <property type="molecule type" value="Genomic_DNA"/>
</dbReference>
<dbReference type="InterPro" id="IPR026444">
    <property type="entry name" value="Secre_tail"/>
</dbReference>
<sequence length="441" mass="49634">MKTIKQIILVLLLFPNVMVSAQQFWLTTNEFWGGPKTGITISNDSVILVSTMNSVLRSTDECYSLETVLNAKPISTVFSAQAGLILAGGKGKIYYSEDNGSNWDSVAINSTFPVTQFVENINGELFAITGIEDEGDGVFYSGDKGRTWEQRNNGLGAYLGCRKIAIDRNNRLYLAVSDFYESWYGGFYFSENNGISWEKISITSDSLANPVKVGIPYNLSVLPNDSVYISFKGISYNAFLSLNLYKSIDEIKSNSSWNVMKFRESNNWWEDTPINSIHQSQNGDWYSSLNGAIHQGGTCFSHNGKSWEILDYGLGTDTMNARNEQHFVETSNGRIFMIQYMDERIYKTDTSIVTSTPKPIEVNPNFNIYPNPIRKGESFTLEMDKYNDAPEISVYEISGKKLFYTRAYNTKINIPAPVKEGIYIVSVRKGYSEKALKIVVN</sequence>
<evidence type="ECO:0000313" key="3">
    <source>
        <dbReference type="Proteomes" id="UP000428260"/>
    </source>
</evidence>
<feature type="signal peptide" evidence="1">
    <location>
        <begin position="1"/>
        <end position="21"/>
    </location>
</feature>
<evidence type="ECO:0000256" key="1">
    <source>
        <dbReference type="SAM" id="SignalP"/>
    </source>
</evidence>
<dbReference type="Gene3D" id="2.130.10.10">
    <property type="entry name" value="YVTN repeat-like/Quinoprotein amine dehydrogenase"/>
    <property type="match status" value="2"/>
</dbReference>
<accession>A0A6I6JTU6</accession>
<name>A0A6I6JTU6_9BACT</name>
<keyword evidence="1" id="KW-0732">Signal</keyword>
<dbReference type="NCBIfam" id="TIGR04183">
    <property type="entry name" value="Por_Secre_tail"/>
    <property type="match status" value="1"/>
</dbReference>
<feature type="chain" id="PRO_5026333556" evidence="1">
    <location>
        <begin position="22"/>
        <end position="441"/>
    </location>
</feature>
<gene>
    <name evidence="2" type="ORF">GM418_23485</name>
</gene>
<proteinExistence type="predicted"/>
<keyword evidence="3" id="KW-1185">Reference proteome</keyword>
<dbReference type="AlphaFoldDB" id="A0A6I6JTU6"/>
<dbReference type="Proteomes" id="UP000428260">
    <property type="component" value="Chromosome"/>
</dbReference>
<dbReference type="InterPro" id="IPR015943">
    <property type="entry name" value="WD40/YVTN_repeat-like_dom_sf"/>
</dbReference>
<dbReference type="SUPFAM" id="SSF110296">
    <property type="entry name" value="Oligoxyloglucan reducing end-specific cellobiohydrolase"/>
    <property type="match status" value="1"/>
</dbReference>
<protein>
    <submittedName>
        <fullName evidence="2">T9SS type A sorting domain-containing protein</fullName>
    </submittedName>
</protein>
<dbReference type="KEGG" id="mcos:GM418_23485"/>
<dbReference type="RefSeq" id="WP_158869646.1">
    <property type="nucleotide sequence ID" value="NZ_CP046401.1"/>
</dbReference>
<organism evidence="2 3">
    <name type="scientific">Maribellus comscasis</name>
    <dbReference type="NCBI Taxonomy" id="2681766"/>
    <lineage>
        <taxon>Bacteria</taxon>
        <taxon>Pseudomonadati</taxon>
        <taxon>Bacteroidota</taxon>
        <taxon>Bacteroidia</taxon>
        <taxon>Marinilabiliales</taxon>
        <taxon>Prolixibacteraceae</taxon>
        <taxon>Maribellus</taxon>
    </lineage>
</organism>
<reference evidence="2 3" key="1">
    <citation type="submission" date="2019-11" db="EMBL/GenBank/DDBJ databases">
        <authorList>
            <person name="Zheng R.K."/>
            <person name="Sun C.M."/>
        </authorList>
    </citation>
    <scope>NUCLEOTIDE SEQUENCE [LARGE SCALE GENOMIC DNA]</scope>
    <source>
        <strain evidence="2 3">WC007</strain>
    </source>
</reference>
<evidence type="ECO:0000313" key="2">
    <source>
        <dbReference type="EMBL" id="QGY46515.1"/>
    </source>
</evidence>